<proteinExistence type="predicted"/>
<feature type="region of interest" description="Disordered" evidence="8">
    <location>
        <begin position="659"/>
        <end position="707"/>
    </location>
</feature>
<dbReference type="InterPro" id="IPR007219">
    <property type="entry name" value="XnlR_reg_dom"/>
</dbReference>
<dbReference type="PANTHER" id="PTHR47782">
    <property type="entry name" value="ZN(II)2CYS6 TRANSCRIPTION FACTOR (EUROFUNG)-RELATED"/>
    <property type="match status" value="1"/>
</dbReference>
<dbReference type="EMBL" id="CAOQHR010000002">
    <property type="protein sequence ID" value="CAI6324207.1"/>
    <property type="molecule type" value="Genomic_DNA"/>
</dbReference>
<dbReference type="GO" id="GO:0045944">
    <property type="term" value="P:positive regulation of transcription by RNA polymerase II"/>
    <property type="evidence" value="ECO:0007669"/>
    <property type="project" value="TreeGrafter"/>
</dbReference>
<evidence type="ECO:0000313" key="11">
    <source>
        <dbReference type="EMBL" id="CAI6324207.1"/>
    </source>
</evidence>
<evidence type="ECO:0000256" key="5">
    <source>
        <dbReference type="ARBA" id="ARBA00023125"/>
    </source>
</evidence>
<dbReference type="PROSITE" id="PS00463">
    <property type="entry name" value="ZN2_CY6_FUNGAL_1"/>
    <property type="match status" value="1"/>
</dbReference>
<feature type="transmembrane region" description="Helical" evidence="9">
    <location>
        <begin position="583"/>
        <end position="605"/>
    </location>
</feature>
<evidence type="ECO:0000256" key="4">
    <source>
        <dbReference type="ARBA" id="ARBA00023015"/>
    </source>
</evidence>
<dbReference type="CDD" id="cd00067">
    <property type="entry name" value="GAL4"/>
    <property type="match status" value="1"/>
</dbReference>
<feature type="domain" description="Zn(2)-C6 fungal-type" evidence="10">
    <location>
        <begin position="54"/>
        <end position="84"/>
    </location>
</feature>
<dbReference type="InterPro" id="IPR036864">
    <property type="entry name" value="Zn2-C6_fun-type_DNA-bd_sf"/>
</dbReference>
<organism evidence="11 12">
    <name type="scientific">Periconia digitata</name>
    <dbReference type="NCBI Taxonomy" id="1303443"/>
    <lineage>
        <taxon>Eukaryota</taxon>
        <taxon>Fungi</taxon>
        <taxon>Dikarya</taxon>
        <taxon>Ascomycota</taxon>
        <taxon>Pezizomycotina</taxon>
        <taxon>Dothideomycetes</taxon>
        <taxon>Pleosporomycetidae</taxon>
        <taxon>Pleosporales</taxon>
        <taxon>Massarineae</taxon>
        <taxon>Periconiaceae</taxon>
        <taxon>Periconia</taxon>
    </lineage>
</organism>
<evidence type="ECO:0000256" key="9">
    <source>
        <dbReference type="SAM" id="Phobius"/>
    </source>
</evidence>
<name>A0A9W4XG62_9PLEO</name>
<evidence type="ECO:0000256" key="7">
    <source>
        <dbReference type="ARBA" id="ARBA00023242"/>
    </source>
</evidence>
<keyword evidence="12" id="KW-1185">Reference proteome</keyword>
<keyword evidence="9" id="KW-1133">Transmembrane helix</keyword>
<dbReference type="PANTHER" id="PTHR47782:SF12">
    <property type="entry name" value="ZN(II)2CYS6 TRANSCRIPTION FACTOR (EUROFUNG)"/>
    <property type="match status" value="1"/>
</dbReference>
<dbReference type="InterPro" id="IPR001138">
    <property type="entry name" value="Zn2Cys6_DnaBD"/>
</dbReference>
<gene>
    <name evidence="11" type="ORF">PDIGIT_LOCUS3722</name>
</gene>
<dbReference type="GO" id="GO:0043565">
    <property type="term" value="F:sequence-specific DNA binding"/>
    <property type="evidence" value="ECO:0007669"/>
    <property type="project" value="TreeGrafter"/>
</dbReference>
<dbReference type="GO" id="GO:0005634">
    <property type="term" value="C:nucleus"/>
    <property type="evidence" value="ECO:0007669"/>
    <property type="project" value="UniProtKB-SubCell"/>
</dbReference>
<dbReference type="SMART" id="SM00066">
    <property type="entry name" value="GAL4"/>
    <property type="match status" value="1"/>
</dbReference>
<feature type="compositionally biased region" description="Low complexity" evidence="8">
    <location>
        <begin position="662"/>
        <end position="674"/>
    </location>
</feature>
<dbReference type="GO" id="GO:0008270">
    <property type="term" value="F:zinc ion binding"/>
    <property type="evidence" value="ECO:0007669"/>
    <property type="project" value="InterPro"/>
</dbReference>
<dbReference type="Pfam" id="PF04082">
    <property type="entry name" value="Fungal_trans"/>
    <property type="match status" value="1"/>
</dbReference>
<keyword evidence="2" id="KW-0479">Metal-binding</keyword>
<evidence type="ECO:0000256" key="2">
    <source>
        <dbReference type="ARBA" id="ARBA00022723"/>
    </source>
</evidence>
<feature type="region of interest" description="Disordered" evidence="8">
    <location>
        <begin position="206"/>
        <end position="243"/>
    </location>
</feature>
<evidence type="ECO:0000256" key="6">
    <source>
        <dbReference type="ARBA" id="ARBA00023163"/>
    </source>
</evidence>
<keyword evidence="5" id="KW-0238">DNA-binding</keyword>
<dbReference type="GO" id="GO:0006351">
    <property type="term" value="P:DNA-templated transcription"/>
    <property type="evidence" value="ECO:0007669"/>
    <property type="project" value="InterPro"/>
</dbReference>
<dbReference type="OrthoDB" id="9970124at2759"/>
<dbReference type="InterPro" id="IPR052202">
    <property type="entry name" value="Yeast_MetPath_Reg"/>
</dbReference>
<keyword evidence="6" id="KW-0804">Transcription</keyword>
<reference evidence="11" key="1">
    <citation type="submission" date="2023-01" db="EMBL/GenBank/DDBJ databases">
        <authorList>
            <person name="Van Ghelder C."/>
            <person name="Rancurel C."/>
        </authorList>
    </citation>
    <scope>NUCLEOTIDE SEQUENCE</scope>
    <source>
        <strain evidence="11">CNCM I-4278</strain>
    </source>
</reference>
<evidence type="ECO:0000256" key="8">
    <source>
        <dbReference type="SAM" id="MobiDB-lite"/>
    </source>
</evidence>
<feature type="compositionally biased region" description="Polar residues" evidence="8">
    <location>
        <begin position="218"/>
        <end position="243"/>
    </location>
</feature>
<keyword evidence="9" id="KW-0812">Transmembrane</keyword>
<keyword evidence="4" id="KW-0805">Transcription regulation</keyword>
<evidence type="ECO:0000256" key="1">
    <source>
        <dbReference type="ARBA" id="ARBA00004123"/>
    </source>
</evidence>
<sequence length="804" mass="89994">MLHESQQEGSVHENQLPNTAPGTDSAVPQPTASSSTTVANPPSTGHRKSRITLACKRCKRRKQRCDGARPSCQACDRARQTCTYERIVRPQYPGGKTLYISALEERIAFLEARLPDHAEDHFDNIPEGTQQVPFTARHPSFSSRRESHAGSISEEVDFDEGTSLVDGVAYLSLCASGTTDTNREPFYVGSSSGATIARVIQSSIYRASGSKPPDPSAASRSFNAPSTPTPSEQSITTGSNDFTSAFPTQSQARMLFDFFFERIHPRWPLLDRAVYEKVFDKQYFPGALSITQRSILHLIYAITARFLAVTKKPCGVDDELKAATEPMEHILRQHDLATVQFLILLGVHGQRSPYGAGAWSQIRYATSVCIEMGLHRKRGSLNPAHIRDAEIRRRAFWSCYCLDRVTSIVLGRAFAIADRDINVELPSASPEFWTLTHKDDYDTSMGQWSNMRPFIHIIKLDRIQSRIHKAVFRVDKDVVRGTPEDRAKLDQKMCIIRADLDEWIQTYPQTPKNDNRSTWMYDPESAYLDARDFYGVQYHKAVLFLFTVFLPILETSDERFVTCARSAASVCNAYKRLSQNKTLTYTMISLHSCFVAGLTLVYCIWRDRRLFSYEVIEATQSCSQILTIFGEKWPGAVKYRDIFDALSQSLFKLTMKPTEVAPQSRSPPSLQLSLETQSFSPGHSSSILKGSGAPVSPKVSQAGKPSMSHLVTDAVKEAFMEVDEEAPGGWQGWRMWNEMVTDDSDPMSRPAFGFNGVNQESIEPGWNAYQGSGVYGIDPVQDAAMQMGAGFGMDHGQWNLADYR</sequence>
<feature type="region of interest" description="Disordered" evidence="8">
    <location>
        <begin position="1"/>
        <end position="48"/>
    </location>
</feature>
<evidence type="ECO:0000256" key="3">
    <source>
        <dbReference type="ARBA" id="ARBA00022833"/>
    </source>
</evidence>
<evidence type="ECO:0000313" key="12">
    <source>
        <dbReference type="Proteomes" id="UP001152607"/>
    </source>
</evidence>
<dbReference type="CDD" id="cd12148">
    <property type="entry name" value="fungal_TF_MHR"/>
    <property type="match status" value="1"/>
</dbReference>
<dbReference type="Gene3D" id="4.10.240.10">
    <property type="entry name" value="Zn(2)-C6 fungal-type DNA-binding domain"/>
    <property type="match status" value="1"/>
</dbReference>
<keyword evidence="9" id="KW-0472">Membrane</keyword>
<keyword evidence="7" id="KW-0539">Nucleus</keyword>
<dbReference type="AlphaFoldDB" id="A0A9W4XG62"/>
<evidence type="ECO:0000259" key="10">
    <source>
        <dbReference type="PROSITE" id="PS50048"/>
    </source>
</evidence>
<dbReference type="Pfam" id="PF00172">
    <property type="entry name" value="Zn_clus"/>
    <property type="match status" value="1"/>
</dbReference>
<dbReference type="SUPFAM" id="SSF57701">
    <property type="entry name" value="Zn2/Cys6 DNA-binding domain"/>
    <property type="match status" value="1"/>
</dbReference>
<feature type="compositionally biased region" description="Polar residues" evidence="8">
    <location>
        <begin position="7"/>
        <end position="43"/>
    </location>
</feature>
<comment type="subcellular location">
    <subcellularLocation>
        <location evidence="1">Nucleus</location>
    </subcellularLocation>
</comment>
<protein>
    <recommendedName>
        <fullName evidence="10">Zn(2)-C6 fungal-type domain-containing protein</fullName>
    </recommendedName>
</protein>
<dbReference type="GO" id="GO:0000981">
    <property type="term" value="F:DNA-binding transcription factor activity, RNA polymerase II-specific"/>
    <property type="evidence" value="ECO:0007669"/>
    <property type="project" value="InterPro"/>
</dbReference>
<comment type="caution">
    <text evidence="11">The sequence shown here is derived from an EMBL/GenBank/DDBJ whole genome shotgun (WGS) entry which is preliminary data.</text>
</comment>
<dbReference type="PROSITE" id="PS50048">
    <property type="entry name" value="ZN2_CY6_FUNGAL_2"/>
    <property type="match status" value="1"/>
</dbReference>
<dbReference type="SMART" id="SM00906">
    <property type="entry name" value="Fungal_trans"/>
    <property type="match status" value="1"/>
</dbReference>
<keyword evidence="3" id="KW-0862">Zinc</keyword>
<accession>A0A9W4XG62</accession>
<dbReference type="Proteomes" id="UP001152607">
    <property type="component" value="Unassembled WGS sequence"/>
</dbReference>
<feature type="compositionally biased region" description="Polar residues" evidence="8">
    <location>
        <begin position="675"/>
        <end position="688"/>
    </location>
</feature>